<dbReference type="Proteomes" id="UP000294200">
    <property type="component" value="Unassembled WGS sequence"/>
</dbReference>
<comment type="caution">
    <text evidence="1">The sequence shown here is derived from an EMBL/GenBank/DDBJ whole genome shotgun (WGS) entry which is preliminary data.</text>
</comment>
<gene>
    <name evidence="1" type="ORF">BZM27_06280</name>
</gene>
<dbReference type="AlphaFoldDB" id="A0A4R0XM71"/>
<keyword evidence="2" id="KW-1185">Reference proteome</keyword>
<evidence type="ECO:0000313" key="1">
    <source>
        <dbReference type="EMBL" id="TCG09250.1"/>
    </source>
</evidence>
<dbReference type="EMBL" id="MWML01000014">
    <property type="protein sequence ID" value="TCG09250.1"/>
    <property type="molecule type" value="Genomic_DNA"/>
</dbReference>
<organism evidence="1 2">
    <name type="scientific">Paraburkholderia steynii</name>
    <dbReference type="NCBI Taxonomy" id="1245441"/>
    <lineage>
        <taxon>Bacteria</taxon>
        <taxon>Pseudomonadati</taxon>
        <taxon>Pseudomonadota</taxon>
        <taxon>Betaproteobacteria</taxon>
        <taxon>Burkholderiales</taxon>
        <taxon>Burkholderiaceae</taxon>
        <taxon>Paraburkholderia</taxon>
    </lineage>
</organism>
<name>A0A4R0XM71_9BURK</name>
<reference evidence="1 2" key="1">
    <citation type="submission" date="2017-02" db="EMBL/GenBank/DDBJ databases">
        <title>Paraburkholderia sophoroidis sp. nov. and Paraburkholderia steynii sp. nov. rhizobial symbionts of the fynbos legume Hypocalyptus sophoroides.</title>
        <authorList>
            <person name="Steenkamp E.T."/>
            <person name="Beukes C.W."/>
            <person name="Van Zyl E."/>
            <person name="Avontuur J."/>
            <person name="Chan W.Y."/>
            <person name="Hassen A."/>
            <person name="Palmer M."/>
            <person name="Mthombeni L."/>
            <person name="Phalane F."/>
            <person name="Sereme K."/>
            <person name="Venter S.N."/>
        </authorList>
    </citation>
    <scope>NUCLEOTIDE SEQUENCE [LARGE SCALE GENOMIC DNA]</scope>
    <source>
        <strain evidence="1 2">HC1.1ba</strain>
    </source>
</reference>
<proteinExistence type="predicted"/>
<protein>
    <submittedName>
        <fullName evidence="1">Uncharacterized protein</fullName>
    </submittedName>
</protein>
<sequence length="69" mass="7831">MHTDKMLDLMSDWIGDLTSARVLDVLSAVLHLPEKDVRGRYRRANSRRGGTFMGLPSMRMAITSLRPVM</sequence>
<evidence type="ECO:0000313" key="2">
    <source>
        <dbReference type="Proteomes" id="UP000294200"/>
    </source>
</evidence>
<accession>A0A4R0XM71</accession>